<evidence type="ECO:0000313" key="6">
    <source>
        <dbReference type="EMBL" id="PXA05386.1"/>
    </source>
</evidence>
<evidence type="ECO:0000313" key="7">
    <source>
        <dbReference type="Proteomes" id="UP000247099"/>
    </source>
</evidence>
<name>A0A317ZIH7_9BACT</name>
<evidence type="ECO:0000256" key="1">
    <source>
        <dbReference type="ARBA" id="ARBA00008416"/>
    </source>
</evidence>
<dbReference type="RefSeq" id="WP_110129466.1">
    <property type="nucleotide sequence ID" value="NZ_QHJQ01000001.1"/>
</dbReference>
<dbReference type="Gene3D" id="2.60.120.10">
    <property type="entry name" value="Jelly Rolls"/>
    <property type="match status" value="2"/>
</dbReference>
<dbReference type="InterPro" id="IPR041602">
    <property type="entry name" value="Quercetinase_C"/>
</dbReference>
<evidence type="ECO:0000256" key="2">
    <source>
        <dbReference type="PIRSR" id="PIRSR006232-1"/>
    </source>
</evidence>
<dbReference type="EMBL" id="QHJQ01000001">
    <property type="protein sequence ID" value="PXA05386.1"/>
    <property type="molecule type" value="Genomic_DNA"/>
</dbReference>
<dbReference type="PIRSF" id="PIRSF006232">
    <property type="entry name" value="Pirin"/>
    <property type="match status" value="1"/>
</dbReference>
<keyword evidence="2" id="KW-0479">Metal-binding</keyword>
<dbReference type="InterPro" id="IPR014710">
    <property type="entry name" value="RmlC-like_jellyroll"/>
</dbReference>
<comment type="similarity">
    <text evidence="1 3">Belongs to the pirin family.</text>
</comment>
<dbReference type="GO" id="GO:0046872">
    <property type="term" value="F:metal ion binding"/>
    <property type="evidence" value="ECO:0007669"/>
    <property type="project" value="UniProtKB-KW"/>
</dbReference>
<dbReference type="Pfam" id="PF02678">
    <property type="entry name" value="Pirin"/>
    <property type="match status" value="1"/>
</dbReference>
<dbReference type="Proteomes" id="UP000247099">
    <property type="component" value="Unassembled WGS sequence"/>
</dbReference>
<dbReference type="InterPro" id="IPR003829">
    <property type="entry name" value="Pirin_N_dom"/>
</dbReference>
<feature type="binding site" evidence="2">
    <location>
        <position position="61"/>
    </location>
    <ligand>
        <name>Fe cation</name>
        <dbReference type="ChEBI" id="CHEBI:24875"/>
    </ligand>
</feature>
<dbReference type="GO" id="GO:0051213">
    <property type="term" value="F:dioxygenase activity"/>
    <property type="evidence" value="ECO:0007669"/>
    <property type="project" value="UniProtKB-KW"/>
</dbReference>
<keyword evidence="2" id="KW-0408">Iron</keyword>
<keyword evidence="6" id="KW-0560">Oxidoreductase</keyword>
<comment type="cofactor">
    <cofactor evidence="2">
        <name>Fe cation</name>
        <dbReference type="ChEBI" id="CHEBI:24875"/>
    </cofactor>
    <text evidence="2">Binds 1 Fe cation per subunit.</text>
</comment>
<dbReference type="PANTHER" id="PTHR43212">
    <property type="entry name" value="QUERCETIN 2,3-DIOXYGENASE"/>
    <property type="match status" value="1"/>
</dbReference>
<feature type="binding site" evidence="2">
    <location>
        <position position="105"/>
    </location>
    <ligand>
        <name>Fe cation</name>
        <dbReference type="ChEBI" id="CHEBI:24875"/>
    </ligand>
</feature>
<dbReference type="PANTHER" id="PTHR43212:SF3">
    <property type="entry name" value="QUERCETIN 2,3-DIOXYGENASE"/>
    <property type="match status" value="1"/>
</dbReference>
<dbReference type="InterPro" id="IPR012093">
    <property type="entry name" value="Pirin"/>
</dbReference>
<comment type="caution">
    <text evidence="6">The sequence shown here is derived from an EMBL/GenBank/DDBJ whole genome shotgun (WGS) entry which is preliminary data.</text>
</comment>
<dbReference type="OrthoDB" id="321327at2"/>
<evidence type="ECO:0000259" key="4">
    <source>
        <dbReference type="Pfam" id="PF02678"/>
    </source>
</evidence>
<dbReference type="FunCoup" id="A0A317ZIH7">
    <property type="interactions" value="63"/>
</dbReference>
<organism evidence="6 7">
    <name type="scientific">Coraliomargarita sinensis</name>
    <dbReference type="NCBI Taxonomy" id="2174842"/>
    <lineage>
        <taxon>Bacteria</taxon>
        <taxon>Pseudomonadati</taxon>
        <taxon>Verrucomicrobiota</taxon>
        <taxon>Opitutia</taxon>
        <taxon>Puniceicoccales</taxon>
        <taxon>Coraliomargaritaceae</taxon>
        <taxon>Coraliomargarita</taxon>
    </lineage>
</organism>
<dbReference type="AlphaFoldDB" id="A0A317ZIH7"/>
<feature type="binding site" evidence="2">
    <location>
        <position position="107"/>
    </location>
    <ligand>
        <name>Fe cation</name>
        <dbReference type="ChEBI" id="CHEBI:24875"/>
    </ligand>
</feature>
<dbReference type="InParanoid" id="A0A317ZIH7"/>
<feature type="domain" description="Quercetin 2,3-dioxygenase C-terminal cupin" evidence="5">
    <location>
        <begin position="149"/>
        <end position="237"/>
    </location>
</feature>
<evidence type="ECO:0000256" key="3">
    <source>
        <dbReference type="RuleBase" id="RU003457"/>
    </source>
</evidence>
<reference evidence="6 7" key="1">
    <citation type="submission" date="2018-05" db="EMBL/GenBank/DDBJ databases">
        <title>Coraliomargarita sinensis sp. nov., isolated from a marine solar saltern.</title>
        <authorList>
            <person name="Zhou L.Y."/>
        </authorList>
    </citation>
    <scope>NUCLEOTIDE SEQUENCE [LARGE SCALE GENOMIC DNA]</scope>
    <source>
        <strain evidence="6 7">WN38</strain>
    </source>
</reference>
<keyword evidence="6" id="KW-0223">Dioxygenase</keyword>
<proteinExistence type="inferred from homology"/>
<feature type="binding site" evidence="2">
    <location>
        <position position="63"/>
    </location>
    <ligand>
        <name>Fe cation</name>
        <dbReference type="ChEBI" id="CHEBI:24875"/>
    </ligand>
</feature>
<dbReference type="InterPro" id="IPR011051">
    <property type="entry name" value="RmlC_Cupin_sf"/>
</dbReference>
<dbReference type="CDD" id="cd02910">
    <property type="entry name" value="cupin_Yhhw_N"/>
    <property type="match status" value="1"/>
</dbReference>
<accession>A0A317ZIH7</accession>
<dbReference type="Pfam" id="PF17954">
    <property type="entry name" value="Pirin_C_2"/>
    <property type="match status" value="1"/>
</dbReference>
<gene>
    <name evidence="6" type="ORF">DDZ13_00530</name>
</gene>
<evidence type="ECO:0000259" key="5">
    <source>
        <dbReference type="Pfam" id="PF17954"/>
    </source>
</evidence>
<feature type="domain" description="Pirin N-terminal" evidence="4">
    <location>
        <begin position="13"/>
        <end position="123"/>
    </location>
</feature>
<protein>
    <submittedName>
        <fullName evidence="6">Quercetin 2,3-dioxygenase</fullName>
    </submittedName>
</protein>
<dbReference type="SUPFAM" id="SSF51182">
    <property type="entry name" value="RmlC-like cupins"/>
    <property type="match status" value="1"/>
</dbReference>
<sequence length="242" mass="26745">MNNPIKQLTRSAERMHTRIDWLDSRHSFSFGSHYDPERMGFGPLRVVNDDRVAPGGGFPPHPHRDMEIVSIVLEGELEHRDSLGNGGIIQAGELQYMSAGSGVRHSEFNPSKDKPVHFLQIWIEPSAKGLEPRYADQPIIGEQVNQWRLILSSDGRDGAMAIRQDLELRTVQLTAGASIKYRPASVDRGLWLFVLAGKITVAAEALSEGDSLALTGLDKLELRQSGQDVSKILLFDLPITSG</sequence>
<keyword evidence="7" id="KW-1185">Reference proteome</keyword>